<keyword evidence="2" id="KW-1185">Reference proteome</keyword>
<evidence type="ECO:0000313" key="2">
    <source>
        <dbReference type="Proteomes" id="UP000521943"/>
    </source>
</evidence>
<accession>A0A8H6HS39</accession>
<dbReference type="Proteomes" id="UP000521943">
    <property type="component" value="Unassembled WGS sequence"/>
</dbReference>
<comment type="caution">
    <text evidence="1">The sequence shown here is derived from an EMBL/GenBank/DDBJ whole genome shotgun (WGS) entry which is preliminary data.</text>
</comment>
<proteinExistence type="predicted"/>
<reference evidence="1 2" key="1">
    <citation type="submission" date="2020-07" db="EMBL/GenBank/DDBJ databases">
        <title>Comparative genomics of pyrophilous fungi reveals a link between fire events and developmental genes.</title>
        <authorList>
            <consortium name="DOE Joint Genome Institute"/>
            <person name="Steindorff A.S."/>
            <person name="Carver A."/>
            <person name="Calhoun S."/>
            <person name="Stillman K."/>
            <person name="Liu H."/>
            <person name="Lipzen A."/>
            <person name="Pangilinan J."/>
            <person name="Labutti K."/>
            <person name="Bruns T.D."/>
            <person name="Grigoriev I.V."/>
        </authorList>
    </citation>
    <scope>NUCLEOTIDE SEQUENCE [LARGE SCALE GENOMIC DNA]</scope>
    <source>
        <strain evidence="1 2">CBS 144469</strain>
    </source>
</reference>
<dbReference type="EMBL" id="JACGCI010000051">
    <property type="protein sequence ID" value="KAF6751347.1"/>
    <property type="molecule type" value="Genomic_DNA"/>
</dbReference>
<dbReference type="AlphaFoldDB" id="A0A8H6HS39"/>
<evidence type="ECO:0000313" key="1">
    <source>
        <dbReference type="EMBL" id="KAF6751347.1"/>
    </source>
</evidence>
<organism evidence="1 2">
    <name type="scientific">Ephemerocybe angulata</name>
    <dbReference type="NCBI Taxonomy" id="980116"/>
    <lineage>
        <taxon>Eukaryota</taxon>
        <taxon>Fungi</taxon>
        <taxon>Dikarya</taxon>
        <taxon>Basidiomycota</taxon>
        <taxon>Agaricomycotina</taxon>
        <taxon>Agaricomycetes</taxon>
        <taxon>Agaricomycetidae</taxon>
        <taxon>Agaricales</taxon>
        <taxon>Agaricineae</taxon>
        <taxon>Psathyrellaceae</taxon>
        <taxon>Ephemerocybe</taxon>
    </lineage>
</organism>
<gene>
    <name evidence="1" type="ORF">DFP72DRAFT_1071543</name>
</gene>
<protein>
    <submittedName>
        <fullName evidence="1">Uncharacterized protein</fullName>
    </submittedName>
</protein>
<name>A0A8H6HS39_9AGAR</name>
<sequence>MAANFILGVGISMHKGRVRAPWGLRSLSRLLVEDRLGDFDRLMAIVIDNRDKADPILPRYIGDWWSTFADTAPSAQVKYFKLVEFWQKQEATLPKPIMISSEILFNLAALTENEMDEAWGIANDAMSFVSNEIESSYDGLLSIAQTIAKVEKIKTDLEGMVESAEAQIVSDLPR</sequence>